<dbReference type="KEGG" id="nev:NTE_01144"/>
<name>A0A075MQW6_9ARCH</name>
<proteinExistence type="predicted"/>
<keyword evidence="3" id="KW-1185">Reference proteome</keyword>
<dbReference type="EMBL" id="CP007174">
    <property type="protein sequence ID" value="AIF82366.1"/>
    <property type="molecule type" value="Genomic_DNA"/>
</dbReference>
<dbReference type="AlphaFoldDB" id="A0A075MQW6"/>
<dbReference type="STRING" id="1459636.NTE_00284"/>
<evidence type="ECO:0000313" key="2">
    <source>
        <dbReference type="EMBL" id="AIF83217.1"/>
    </source>
</evidence>
<dbReference type="EMBL" id="CP007174">
    <property type="protein sequence ID" value="AIF83217.1"/>
    <property type="molecule type" value="Genomic_DNA"/>
</dbReference>
<sequence length="52" mass="6196">MIVSPRHIHESTIVGFRLFSAIFRENHLFKTKKSKYWRHIGIGVGRKTWTDL</sequence>
<dbReference type="HOGENOM" id="CLU_3075136_0_0_2"/>
<reference evidence="2 3" key="1">
    <citation type="journal article" date="2014" name="PLoS ONE">
        <title>Genome Sequence of Candidatus Nitrososphaera evergladensis from Group I.1b Enriched from Everglades Soil Reveals Novel Genomic Features of the Ammonia-Oxidizing Archaea.</title>
        <authorList>
            <person name="Zhalnina K.V."/>
            <person name="Dias R."/>
            <person name="Leonard M.T."/>
            <person name="Dorr de Quadros P."/>
            <person name="Camargo F.A."/>
            <person name="Drew J.C."/>
            <person name="Farmerie W.G."/>
            <person name="Daroub S.H."/>
            <person name="Triplett E.W."/>
        </authorList>
    </citation>
    <scope>NUCLEOTIDE SEQUENCE [LARGE SCALE GENOMIC DNA]</scope>
    <source>
        <strain evidence="2 3">SR1</strain>
    </source>
</reference>
<accession>A0A075MQW6</accession>
<protein>
    <submittedName>
        <fullName evidence="2">Uncharacterized protein</fullName>
    </submittedName>
</protein>
<evidence type="ECO:0000313" key="1">
    <source>
        <dbReference type="EMBL" id="AIF82366.1"/>
    </source>
</evidence>
<gene>
    <name evidence="1" type="ORF">NTE_00284</name>
    <name evidence="2" type="ORF">NTE_01144</name>
</gene>
<evidence type="ECO:0000313" key="3">
    <source>
        <dbReference type="Proteomes" id="UP000028194"/>
    </source>
</evidence>
<dbReference type="Proteomes" id="UP000028194">
    <property type="component" value="Chromosome"/>
</dbReference>
<dbReference type="KEGG" id="nev:NTE_00284"/>
<organism evidence="2 3">
    <name type="scientific">Candidatus Nitrososphaera evergladensis SR1</name>
    <dbReference type="NCBI Taxonomy" id="1459636"/>
    <lineage>
        <taxon>Archaea</taxon>
        <taxon>Nitrososphaerota</taxon>
        <taxon>Nitrososphaeria</taxon>
        <taxon>Nitrososphaerales</taxon>
        <taxon>Nitrososphaeraceae</taxon>
        <taxon>Nitrososphaera</taxon>
    </lineage>
</organism>